<feature type="non-terminal residue" evidence="1">
    <location>
        <position position="1"/>
    </location>
</feature>
<name>A0ABV4N637_9VIBR</name>
<proteinExistence type="predicted"/>
<keyword evidence="2" id="KW-1185">Reference proteome</keyword>
<accession>A0ABV4N637</accession>
<evidence type="ECO:0000313" key="1">
    <source>
        <dbReference type="EMBL" id="MEZ8724677.1"/>
    </source>
</evidence>
<evidence type="ECO:0000313" key="2">
    <source>
        <dbReference type="Proteomes" id="UP001570071"/>
    </source>
</evidence>
<comment type="caution">
    <text evidence="1">The sequence shown here is derived from an EMBL/GenBank/DDBJ whole genome shotgun (WGS) entry which is preliminary data.</text>
</comment>
<sequence>LLDSIKGGAIRKMETAFDALKSSIASEWNGIKTKMNNEALAAIGRVDTQTVINAMGFTAVNYNGDFIDTNELSANAHGHKNVYPLGMGVRGGRNDCFKVEVIPVKSGDDPVMRDSEAKALLDFMGIGRGSKHFSGSFNILKMTVLDASFQDLTGYDFYIPNQHIKNSPTATFLAYTKIQGTASVSWLGADTAGAWKQIASHRTSSSPGSYTHVDLNFSSASVGDVIYLALPTVCVGHFPKSKKHGQLYSPKTELIRKVNALHKA</sequence>
<organism evidence="1 2">
    <name type="scientific">Vibrio pomeroyi</name>
    <dbReference type="NCBI Taxonomy" id="198832"/>
    <lineage>
        <taxon>Bacteria</taxon>
        <taxon>Pseudomonadati</taxon>
        <taxon>Pseudomonadota</taxon>
        <taxon>Gammaproteobacteria</taxon>
        <taxon>Vibrionales</taxon>
        <taxon>Vibrionaceae</taxon>
        <taxon>Vibrio</taxon>
    </lineage>
</organism>
<protein>
    <submittedName>
        <fullName evidence="1">Phage tail protein</fullName>
    </submittedName>
</protein>
<dbReference type="EMBL" id="JBFSSG010000177">
    <property type="protein sequence ID" value="MEZ8724677.1"/>
    <property type="molecule type" value="Genomic_DNA"/>
</dbReference>
<gene>
    <name evidence="1" type="ORF">AB6D66_26920</name>
</gene>
<dbReference type="RefSeq" id="WP_372127104.1">
    <property type="nucleotide sequence ID" value="NZ_JBFSSG010000177.1"/>
</dbReference>
<reference evidence="1 2" key="1">
    <citation type="journal article" date="2024" name="ISME J.">
        <title>Tailless and filamentous prophages are predominant in marine Vibrio.</title>
        <authorList>
            <person name="Steensen K."/>
            <person name="Seneca J."/>
            <person name="Bartlau N."/>
            <person name="Yu X.A."/>
            <person name="Hussain F.A."/>
            <person name="Polz M.F."/>
        </authorList>
    </citation>
    <scope>NUCLEOTIDE SEQUENCE [LARGE SCALE GENOMIC DNA]</scope>
    <source>
        <strain evidence="1 2">10N.239.312.F12</strain>
    </source>
</reference>
<dbReference type="Proteomes" id="UP001570071">
    <property type="component" value="Unassembled WGS sequence"/>
</dbReference>